<evidence type="ECO:0000313" key="14">
    <source>
        <dbReference type="Proteomes" id="UP000199451"/>
    </source>
</evidence>
<protein>
    <recommendedName>
        <fullName evidence="2">histidine kinase</fullName>
        <ecNumber evidence="2">2.7.13.3</ecNumber>
    </recommendedName>
</protein>
<dbReference type="InterPro" id="IPR000014">
    <property type="entry name" value="PAS"/>
</dbReference>
<evidence type="ECO:0000256" key="6">
    <source>
        <dbReference type="ARBA" id="ARBA00023012"/>
    </source>
</evidence>
<feature type="domain" description="Histidine kinase" evidence="9">
    <location>
        <begin position="745"/>
        <end position="937"/>
    </location>
</feature>
<dbReference type="Gene3D" id="1.10.287.130">
    <property type="match status" value="1"/>
</dbReference>
<dbReference type="SMART" id="SM00086">
    <property type="entry name" value="PAC"/>
    <property type="match status" value="2"/>
</dbReference>
<dbReference type="InterPro" id="IPR001789">
    <property type="entry name" value="Sig_transdc_resp-reg_receiver"/>
</dbReference>
<dbReference type="InterPro" id="IPR036890">
    <property type="entry name" value="HATPase_C_sf"/>
</dbReference>
<dbReference type="Gene3D" id="3.30.565.10">
    <property type="entry name" value="Histidine kinase-like ATPase, C-terminal domain"/>
    <property type="match status" value="1"/>
</dbReference>
<feature type="domain" description="PAC" evidence="12">
    <location>
        <begin position="401"/>
        <end position="453"/>
    </location>
</feature>
<dbReference type="InterPro" id="IPR011006">
    <property type="entry name" value="CheY-like_superfamily"/>
</dbReference>
<dbReference type="STRING" id="660521.SAMN04487949_2432"/>
<dbReference type="OrthoDB" id="8127at2157"/>
<name>A0A1G9VMH5_9EURY</name>
<dbReference type="PROSITE" id="PS50112">
    <property type="entry name" value="PAS"/>
    <property type="match status" value="2"/>
</dbReference>
<feature type="region of interest" description="Disordered" evidence="8">
    <location>
        <begin position="237"/>
        <end position="257"/>
    </location>
</feature>
<dbReference type="SMART" id="SM00388">
    <property type="entry name" value="HisKA"/>
    <property type="match status" value="1"/>
</dbReference>
<feature type="compositionally biased region" description="Low complexity" evidence="8">
    <location>
        <begin position="237"/>
        <end position="251"/>
    </location>
</feature>
<dbReference type="InterPro" id="IPR003594">
    <property type="entry name" value="HATPase_dom"/>
</dbReference>
<feature type="domain" description="PAS" evidence="11">
    <location>
        <begin position="326"/>
        <end position="396"/>
    </location>
</feature>
<dbReference type="SMART" id="SM00387">
    <property type="entry name" value="HATPase_c"/>
    <property type="match status" value="1"/>
</dbReference>
<dbReference type="Gene3D" id="3.30.450.40">
    <property type="match status" value="2"/>
</dbReference>
<dbReference type="Pfam" id="PF00989">
    <property type="entry name" value="PAS"/>
    <property type="match status" value="1"/>
</dbReference>
<dbReference type="Pfam" id="PF02518">
    <property type="entry name" value="HATPase_c"/>
    <property type="match status" value="1"/>
</dbReference>
<dbReference type="SMART" id="SM00091">
    <property type="entry name" value="PAS"/>
    <property type="match status" value="2"/>
</dbReference>
<dbReference type="InterPro" id="IPR000700">
    <property type="entry name" value="PAS-assoc_C"/>
</dbReference>
<evidence type="ECO:0000313" key="13">
    <source>
        <dbReference type="EMBL" id="SDM73273.1"/>
    </source>
</evidence>
<dbReference type="InterPro" id="IPR029016">
    <property type="entry name" value="GAF-like_dom_sf"/>
</dbReference>
<dbReference type="InterPro" id="IPR005467">
    <property type="entry name" value="His_kinase_dom"/>
</dbReference>
<dbReference type="Pfam" id="PF00512">
    <property type="entry name" value="HisKA"/>
    <property type="match status" value="1"/>
</dbReference>
<dbReference type="RefSeq" id="WP_089697746.1">
    <property type="nucleotide sequence ID" value="NZ_FNHL01000003.1"/>
</dbReference>
<dbReference type="PROSITE" id="PS50110">
    <property type="entry name" value="RESPONSE_REGULATORY"/>
    <property type="match status" value="1"/>
</dbReference>
<dbReference type="PANTHER" id="PTHR43711:SF1">
    <property type="entry name" value="HISTIDINE KINASE 1"/>
    <property type="match status" value="1"/>
</dbReference>
<dbReference type="NCBIfam" id="TIGR00229">
    <property type="entry name" value="sensory_box"/>
    <property type="match status" value="2"/>
</dbReference>
<gene>
    <name evidence="13" type="ORF">SAMN04487949_2432</name>
</gene>
<reference evidence="14" key="1">
    <citation type="submission" date="2016-10" db="EMBL/GenBank/DDBJ databases">
        <authorList>
            <person name="Varghese N."/>
            <person name="Submissions S."/>
        </authorList>
    </citation>
    <scope>NUCLEOTIDE SEQUENCE [LARGE SCALE GENOMIC DNA]</scope>
    <source>
        <strain evidence="14">CGMCC 1.10119</strain>
    </source>
</reference>
<evidence type="ECO:0000256" key="8">
    <source>
        <dbReference type="SAM" id="MobiDB-lite"/>
    </source>
</evidence>
<dbReference type="PANTHER" id="PTHR43711">
    <property type="entry name" value="TWO-COMPONENT HISTIDINE KINASE"/>
    <property type="match status" value="1"/>
</dbReference>
<evidence type="ECO:0000256" key="3">
    <source>
        <dbReference type="ARBA" id="ARBA00022553"/>
    </source>
</evidence>
<evidence type="ECO:0000259" key="9">
    <source>
        <dbReference type="PROSITE" id="PS50109"/>
    </source>
</evidence>
<dbReference type="Gene3D" id="3.40.50.2300">
    <property type="match status" value="1"/>
</dbReference>
<dbReference type="GO" id="GO:0006355">
    <property type="term" value="P:regulation of DNA-templated transcription"/>
    <property type="evidence" value="ECO:0007669"/>
    <property type="project" value="InterPro"/>
</dbReference>
<dbReference type="Pfam" id="PF13426">
    <property type="entry name" value="PAS_9"/>
    <property type="match status" value="1"/>
</dbReference>
<comment type="catalytic activity">
    <reaction evidence="1">
        <text>ATP + protein L-histidine = ADP + protein N-phospho-L-histidine.</text>
        <dbReference type="EC" id="2.7.13.3"/>
    </reaction>
</comment>
<dbReference type="CDD" id="cd00156">
    <property type="entry name" value="REC"/>
    <property type="match status" value="1"/>
</dbReference>
<sequence>MADDSEEFGVLVVDDDEAMAELTATHLSRLLTEATVSTETDPTAVLDRIESERVDCIVSDYDMPVWTGLDLLEQVRAADPRMPFILFTGKGSEEIASEAISAGVTDYLQKRAGSDRYEVLANRVRNAVSRQWAVREAERLQQITDVIRTTQRELVGASTVTEICDGVCQSLTDAAAYEGAWLGEYDPETVTVTHHGSAGRGDTLRGATLDLTDDDWAFVADCVSDNETRVQTATVAAGGDTSTTDSDTTATNETSPSVSVTTTDWELLAVPLLHEDGVFGVLFVYAAADYEFGETEADVLIELSWTVAQAISATRTRQTLLERERTLTRYETILDVLADPVYALDAEGNLTYVNEAFETITGYDETELLGKHGSTLLADDDVAALRRDVESLLDDPSRTRTRREIDVHTADGGTVRCEDNITLLPDLGDGFRGTVGVVRDIEDRVETEQNLRETKAKMEAIHGFARDVAACDSVDTVCQRTAEAAERILDFDVCYVGLREGGCIVPKAVHGVDEPAPIPYDGSVAGDVIQAGEPRVTDRLADDPAAAVDDEDERFESGITVPIGEFGVFQAASALTADFDDRDVELTELLLSHVTEALHRLEYETKLRDERDRVAALFENLPEPAAACHAGSEGPVVDDINTEFERVFGYAPEEIVGENIDDYVIPDGDDPITLEETLYVGKTIQTEVRRRTKHGVRDFHVTIIPVDLDGFSSDGYVIYNDISEQKHRERELSRQNDRLAEFTSLVTHDLRNPLNVAMGNLELAKELEDYSRIDTAQAALDRMEGLIGDFLSLAKQGRTVNDPTTMTLETVVRQAWRTVDTGPKATLDIVDNLGVVSADAERCRTVFENLFRNALEHGREDVSIRVGSLPDGFYVEDDGPGIDAETREQVFEYGYSTERDGTGFGLAIVERVVHAHGWEITATEADSGGARFEVRTK</sequence>
<dbReference type="SUPFAM" id="SSF55874">
    <property type="entry name" value="ATPase domain of HSP90 chaperone/DNA topoisomerase II/histidine kinase"/>
    <property type="match status" value="1"/>
</dbReference>
<dbReference type="InterPro" id="IPR001610">
    <property type="entry name" value="PAC"/>
</dbReference>
<keyword evidence="6" id="KW-0902">Two-component regulatory system</keyword>
<dbReference type="SUPFAM" id="SSF55781">
    <property type="entry name" value="GAF domain-like"/>
    <property type="match status" value="2"/>
</dbReference>
<dbReference type="InterPro" id="IPR003661">
    <property type="entry name" value="HisK_dim/P_dom"/>
</dbReference>
<dbReference type="InterPro" id="IPR013767">
    <property type="entry name" value="PAS_fold"/>
</dbReference>
<dbReference type="SMART" id="SM00448">
    <property type="entry name" value="REC"/>
    <property type="match status" value="1"/>
</dbReference>
<evidence type="ECO:0000256" key="1">
    <source>
        <dbReference type="ARBA" id="ARBA00000085"/>
    </source>
</evidence>
<dbReference type="InterPro" id="IPR035965">
    <property type="entry name" value="PAS-like_dom_sf"/>
</dbReference>
<dbReference type="GO" id="GO:0000155">
    <property type="term" value="F:phosphorelay sensor kinase activity"/>
    <property type="evidence" value="ECO:0007669"/>
    <property type="project" value="InterPro"/>
</dbReference>
<dbReference type="PRINTS" id="PR00344">
    <property type="entry name" value="BCTRLSENSOR"/>
</dbReference>
<keyword evidence="4" id="KW-0808">Transferase</keyword>
<dbReference type="PROSITE" id="PS50109">
    <property type="entry name" value="HIS_KIN"/>
    <property type="match status" value="1"/>
</dbReference>
<accession>A0A1G9VMH5</accession>
<dbReference type="SUPFAM" id="SSF47384">
    <property type="entry name" value="Homodimeric domain of signal transducing histidine kinase"/>
    <property type="match status" value="1"/>
</dbReference>
<dbReference type="SMART" id="SM00065">
    <property type="entry name" value="GAF"/>
    <property type="match status" value="1"/>
</dbReference>
<dbReference type="Pfam" id="PF13185">
    <property type="entry name" value="GAF_2"/>
    <property type="match status" value="2"/>
</dbReference>
<evidence type="ECO:0000256" key="5">
    <source>
        <dbReference type="ARBA" id="ARBA00022777"/>
    </source>
</evidence>
<dbReference type="EC" id="2.7.13.3" evidence="2"/>
<dbReference type="AlphaFoldDB" id="A0A1G9VMH5"/>
<evidence type="ECO:0000259" key="11">
    <source>
        <dbReference type="PROSITE" id="PS50112"/>
    </source>
</evidence>
<dbReference type="PROSITE" id="PS50113">
    <property type="entry name" value="PAC"/>
    <property type="match status" value="1"/>
</dbReference>
<dbReference type="Proteomes" id="UP000199451">
    <property type="component" value="Unassembled WGS sequence"/>
</dbReference>
<evidence type="ECO:0000256" key="4">
    <source>
        <dbReference type="ARBA" id="ARBA00022679"/>
    </source>
</evidence>
<dbReference type="EMBL" id="FNHL01000003">
    <property type="protein sequence ID" value="SDM73273.1"/>
    <property type="molecule type" value="Genomic_DNA"/>
</dbReference>
<dbReference type="CDD" id="cd00082">
    <property type="entry name" value="HisKA"/>
    <property type="match status" value="1"/>
</dbReference>
<dbReference type="CDD" id="cd00130">
    <property type="entry name" value="PAS"/>
    <property type="match status" value="2"/>
</dbReference>
<dbReference type="InterPro" id="IPR036097">
    <property type="entry name" value="HisK_dim/P_sf"/>
</dbReference>
<organism evidence="13 14">
    <name type="scientific">Halogranum gelatinilyticum</name>
    <dbReference type="NCBI Taxonomy" id="660521"/>
    <lineage>
        <taxon>Archaea</taxon>
        <taxon>Methanobacteriati</taxon>
        <taxon>Methanobacteriota</taxon>
        <taxon>Stenosarchaea group</taxon>
        <taxon>Halobacteria</taxon>
        <taxon>Halobacteriales</taxon>
        <taxon>Haloferacaceae</taxon>
    </lineage>
</organism>
<evidence type="ECO:0000259" key="10">
    <source>
        <dbReference type="PROSITE" id="PS50110"/>
    </source>
</evidence>
<dbReference type="InterPro" id="IPR050736">
    <property type="entry name" value="Sensor_HK_Regulatory"/>
</dbReference>
<keyword evidence="3 7" id="KW-0597">Phosphoprotein</keyword>
<feature type="domain" description="PAS" evidence="11">
    <location>
        <begin position="610"/>
        <end position="667"/>
    </location>
</feature>
<evidence type="ECO:0000259" key="12">
    <source>
        <dbReference type="PROSITE" id="PS50113"/>
    </source>
</evidence>
<dbReference type="Pfam" id="PF00072">
    <property type="entry name" value="Response_reg"/>
    <property type="match status" value="1"/>
</dbReference>
<proteinExistence type="predicted"/>
<keyword evidence="14" id="KW-1185">Reference proteome</keyword>
<evidence type="ECO:0000256" key="7">
    <source>
        <dbReference type="PROSITE-ProRule" id="PRU00169"/>
    </source>
</evidence>
<dbReference type="Gene3D" id="3.30.450.20">
    <property type="entry name" value="PAS domain"/>
    <property type="match status" value="2"/>
</dbReference>
<feature type="modified residue" description="4-aspartylphosphate" evidence="7">
    <location>
        <position position="60"/>
    </location>
</feature>
<dbReference type="SUPFAM" id="SSF55785">
    <property type="entry name" value="PYP-like sensor domain (PAS domain)"/>
    <property type="match status" value="2"/>
</dbReference>
<dbReference type="InterPro" id="IPR004358">
    <property type="entry name" value="Sig_transdc_His_kin-like_C"/>
</dbReference>
<dbReference type="SUPFAM" id="SSF52172">
    <property type="entry name" value="CheY-like"/>
    <property type="match status" value="1"/>
</dbReference>
<evidence type="ECO:0000256" key="2">
    <source>
        <dbReference type="ARBA" id="ARBA00012438"/>
    </source>
</evidence>
<feature type="domain" description="Response regulatory" evidence="10">
    <location>
        <begin position="9"/>
        <end position="125"/>
    </location>
</feature>
<dbReference type="InterPro" id="IPR003018">
    <property type="entry name" value="GAF"/>
</dbReference>
<keyword evidence="5" id="KW-0418">Kinase</keyword>